<name>A0ABN7SF98_OIKDI</name>
<organism evidence="3 4">
    <name type="scientific">Oikopleura dioica</name>
    <name type="common">Tunicate</name>
    <dbReference type="NCBI Taxonomy" id="34765"/>
    <lineage>
        <taxon>Eukaryota</taxon>
        <taxon>Metazoa</taxon>
        <taxon>Chordata</taxon>
        <taxon>Tunicata</taxon>
        <taxon>Appendicularia</taxon>
        <taxon>Copelata</taxon>
        <taxon>Oikopleuridae</taxon>
        <taxon>Oikopleura</taxon>
    </lineage>
</organism>
<evidence type="ECO:0000313" key="3">
    <source>
        <dbReference type="EMBL" id="CAG5099021.1"/>
    </source>
</evidence>
<dbReference type="Proteomes" id="UP001158576">
    <property type="component" value="Chromosome XSR"/>
</dbReference>
<evidence type="ECO:0000256" key="2">
    <source>
        <dbReference type="SAM" id="MobiDB-lite"/>
    </source>
</evidence>
<accession>A0ABN7SF98</accession>
<evidence type="ECO:0000256" key="1">
    <source>
        <dbReference type="SAM" id="Coils"/>
    </source>
</evidence>
<protein>
    <submittedName>
        <fullName evidence="3">Oidioi.mRNA.OKI2018_I69.XSR.g16179.t1.cds</fullName>
    </submittedName>
</protein>
<keyword evidence="1" id="KW-0175">Coiled coil</keyword>
<feature type="region of interest" description="Disordered" evidence="2">
    <location>
        <begin position="85"/>
        <end position="108"/>
    </location>
</feature>
<dbReference type="EMBL" id="OU015569">
    <property type="protein sequence ID" value="CAG5099021.1"/>
    <property type="molecule type" value="Genomic_DNA"/>
</dbReference>
<evidence type="ECO:0000313" key="4">
    <source>
        <dbReference type="Proteomes" id="UP001158576"/>
    </source>
</evidence>
<sequence>MDWDYSFDKRLEKDDTEYREILQRLERLAGELKEERLSKCFEKAFEIKEEARLEDNTPIELKAKISPEILKITEINIENVIEKQNKKREEKRRKKPRSKTEECFFSYE</sequence>
<reference evidence="3 4" key="1">
    <citation type="submission" date="2021-04" db="EMBL/GenBank/DDBJ databases">
        <authorList>
            <person name="Bliznina A."/>
        </authorList>
    </citation>
    <scope>NUCLEOTIDE SEQUENCE [LARGE SCALE GENOMIC DNA]</scope>
</reference>
<gene>
    <name evidence="3" type="ORF">OKIOD_LOCUS7737</name>
</gene>
<keyword evidence="4" id="KW-1185">Reference proteome</keyword>
<proteinExistence type="predicted"/>
<feature type="coiled-coil region" evidence="1">
    <location>
        <begin position="11"/>
        <end position="38"/>
    </location>
</feature>